<evidence type="ECO:0000313" key="1">
    <source>
        <dbReference type="EMBL" id="JAD21603.1"/>
    </source>
</evidence>
<reference evidence="1" key="1">
    <citation type="submission" date="2014-09" db="EMBL/GenBank/DDBJ databases">
        <authorList>
            <person name="Magalhaes I.L.F."/>
            <person name="Oliveira U."/>
            <person name="Santos F.R."/>
            <person name="Vidigal T.H.D.A."/>
            <person name="Brescovit A.D."/>
            <person name="Santos A.J."/>
        </authorList>
    </citation>
    <scope>NUCLEOTIDE SEQUENCE</scope>
    <source>
        <tissue evidence="1">Shoot tissue taken approximately 20 cm above the soil surface</tissue>
    </source>
</reference>
<proteinExistence type="predicted"/>
<reference evidence="1" key="2">
    <citation type="journal article" date="2015" name="Data Brief">
        <title>Shoot transcriptome of the giant reed, Arundo donax.</title>
        <authorList>
            <person name="Barrero R.A."/>
            <person name="Guerrero F.D."/>
            <person name="Moolhuijzen P."/>
            <person name="Goolsby J.A."/>
            <person name="Tidwell J."/>
            <person name="Bellgard S.E."/>
            <person name="Bellgard M.I."/>
        </authorList>
    </citation>
    <scope>NUCLEOTIDE SEQUENCE</scope>
    <source>
        <tissue evidence="1">Shoot tissue taken approximately 20 cm above the soil surface</tissue>
    </source>
</reference>
<dbReference type="AlphaFoldDB" id="A0A0A8Y8N4"/>
<dbReference type="EMBL" id="GBRH01276292">
    <property type="protein sequence ID" value="JAD21603.1"/>
    <property type="molecule type" value="Transcribed_RNA"/>
</dbReference>
<organism evidence="1">
    <name type="scientific">Arundo donax</name>
    <name type="common">Giant reed</name>
    <name type="synonym">Donax arundinaceus</name>
    <dbReference type="NCBI Taxonomy" id="35708"/>
    <lineage>
        <taxon>Eukaryota</taxon>
        <taxon>Viridiplantae</taxon>
        <taxon>Streptophyta</taxon>
        <taxon>Embryophyta</taxon>
        <taxon>Tracheophyta</taxon>
        <taxon>Spermatophyta</taxon>
        <taxon>Magnoliopsida</taxon>
        <taxon>Liliopsida</taxon>
        <taxon>Poales</taxon>
        <taxon>Poaceae</taxon>
        <taxon>PACMAD clade</taxon>
        <taxon>Arundinoideae</taxon>
        <taxon>Arundineae</taxon>
        <taxon>Arundo</taxon>
    </lineage>
</organism>
<sequence>MTSLYVNCRLLDLIFQCKQLFELIHKCKKCIQILICKSGLQFTIKS</sequence>
<accession>A0A0A8Y8N4</accession>
<name>A0A0A8Y8N4_ARUDO</name>
<protein>
    <submittedName>
        <fullName evidence="1">Uncharacterized protein</fullName>
    </submittedName>
</protein>